<dbReference type="SUPFAM" id="SSF55785">
    <property type="entry name" value="PYP-like sensor domain (PAS domain)"/>
    <property type="match status" value="1"/>
</dbReference>
<gene>
    <name evidence="2" type="ORF">SAMN02745249_01955</name>
</gene>
<dbReference type="InterPro" id="IPR035965">
    <property type="entry name" value="PAS-like_dom_sf"/>
</dbReference>
<dbReference type="EMBL" id="FQUF01000039">
    <property type="protein sequence ID" value="SHF17033.1"/>
    <property type="molecule type" value="Genomic_DNA"/>
</dbReference>
<evidence type="ECO:0000259" key="1">
    <source>
        <dbReference type="PROSITE" id="PS50113"/>
    </source>
</evidence>
<name>A0A1M4ZG63_9LACT</name>
<dbReference type="AlphaFoldDB" id="A0A1M4ZG63"/>
<reference evidence="3" key="1">
    <citation type="submission" date="2016-11" db="EMBL/GenBank/DDBJ databases">
        <authorList>
            <person name="Varghese N."/>
            <person name="Submissions S."/>
        </authorList>
    </citation>
    <scope>NUCLEOTIDE SEQUENCE [LARGE SCALE GENOMIC DNA]</scope>
    <source>
        <strain evidence="3">DSM 15692</strain>
    </source>
</reference>
<dbReference type="Pfam" id="PF01814">
    <property type="entry name" value="Hemerythrin"/>
    <property type="match status" value="1"/>
</dbReference>
<keyword evidence="3" id="KW-1185">Reference proteome</keyword>
<dbReference type="GO" id="GO:0005886">
    <property type="term" value="C:plasma membrane"/>
    <property type="evidence" value="ECO:0007669"/>
    <property type="project" value="TreeGrafter"/>
</dbReference>
<dbReference type="InterPro" id="IPR007380">
    <property type="entry name" value="DUF438"/>
</dbReference>
<dbReference type="NCBIfam" id="TIGR00229">
    <property type="entry name" value="sensory_box"/>
    <property type="match status" value="1"/>
</dbReference>
<dbReference type="Pfam" id="PF13596">
    <property type="entry name" value="PAS_10"/>
    <property type="match status" value="1"/>
</dbReference>
<dbReference type="InterPro" id="IPR012312">
    <property type="entry name" value="Hemerythrin-like"/>
</dbReference>
<dbReference type="STRING" id="1121025.SAMN02745249_01955"/>
<dbReference type="Gene3D" id="1.20.120.520">
    <property type="entry name" value="nmb1532 protein domain like"/>
    <property type="match status" value="1"/>
</dbReference>
<feature type="domain" description="PAC" evidence="1">
    <location>
        <begin position="351"/>
        <end position="402"/>
    </location>
</feature>
<dbReference type="Proteomes" id="UP000184128">
    <property type="component" value="Unassembled WGS sequence"/>
</dbReference>
<dbReference type="Gene3D" id="3.30.450.20">
    <property type="entry name" value="PAS domain"/>
    <property type="match status" value="1"/>
</dbReference>
<dbReference type="PANTHER" id="PTHR39966">
    <property type="entry name" value="BLL2471 PROTEIN-RELATED"/>
    <property type="match status" value="1"/>
</dbReference>
<dbReference type="PROSITE" id="PS50113">
    <property type="entry name" value="PAC"/>
    <property type="match status" value="1"/>
</dbReference>
<organism evidence="2 3">
    <name type="scientific">Atopostipes suicloacalis DSM 15692</name>
    <dbReference type="NCBI Taxonomy" id="1121025"/>
    <lineage>
        <taxon>Bacteria</taxon>
        <taxon>Bacillati</taxon>
        <taxon>Bacillota</taxon>
        <taxon>Bacilli</taxon>
        <taxon>Lactobacillales</taxon>
        <taxon>Carnobacteriaceae</taxon>
        <taxon>Atopostipes</taxon>
    </lineage>
</organism>
<evidence type="ECO:0000313" key="3">
    <source>
        <dbReference type="Proteomes" id="UP000184128"/>
    </source>
</evidence>
<dbReference type="Pfam" id="PF04282">
    <property type="entry name" value="DUF438"/>
    <property type="match status" value="1"/>
</dbReference>
<proteinExistence type="predicted"/>
<protein>
    <recommendedName>
        <fullName evidence="1">PAC domain-containing protein</fullName>
    </recommendedName>
</protein>
<evidence type="ECO:0000313" key="2">
    <source>
        <dbReference type="EMBL" id="SHF17033.1"/>
    </source>
</evidence>
<dbReference type="InterPro" id="IPR000014">
    <property type="entry name" value="PAS"/>
</dbReference>
<sequence>MQDRSVQTKERQEKLKDLILRLHSGEDEEVIKKAFAKDFQTVSPLEISVMERKLMKEEGLSAEEIMRLCNVHVAVMVDYVENPENIPDEFSKPGHPVHVLKEENLALEAALMRVRNLLEAYLEEPDADLEKGLNHQLDILWDFDKHYARKENSFFPIMEKYGNTAPPQVMWGVDDEIRDLFKAFRVAFKAGEKEKLMPIYSEFEYEMQEMIVKEENILIPMVTEDFTEEDWLTIADEMDEIGYCIVKPMAKWEPVRAKQEINEESEAQTGRIQLGTGSLSPKELDIILDSLPLELTFVDKDDIVQYYNNQPGEKLLGRTPSAIGRDVMNCHPPKVQATVTQLMQDLRNGKKDKQAAWYRRKDGIMVHITYAAVRDETGEFLGILEYVQDITELVEIEGENRDVNA</sequence>
<dbReference type="OrthoDB" id="9769774at2"/>
<dbReference type="InterPro" id="IPR000700">
    <property type="entry name" value="PAS-assoc_C"/>
</dbReference>
<dbReference type="RefSeq" id="WP_073298629.1">
    <property type="nucleotide sequence ID" value="NZ_FQUF01000039.1"/>
</dbReference>
<dbReference type="CDD" id="cd00130">
    <property type="entry name" value="PAS"/>
    <property type="match status" value="1"/>
</dbReference>
<dbReference type="PANTHER" id="PTHR39966:SF3">
    <property type="entry name" value="DUF438 DOMAIN-CONTAINING PROTEIN"/>
    <property type="match status" value="1"/>
</dbReference>
<accession>A0A1M4ZG63</accession>